<keyword evidence="4" id="KW-1185">Reference proteome</keyword>
<keyword evidence="2" id="KW-0732">Signal</keyword>
<dbReference type="GeneID" id="8854811"/>
<sequence>MMKNLSSKIIASLLLLSLVVLFTFVSSTNAKKSESSLSTQLASAFKLEKKQRKKTRTSKRRPVSKRLLKKRRQLCRRIRLVKKQIKKLTFKIAKASDRAMTKIVRKIKVRKLLLRALRRKLRSLKRKIQRKQRKVKKSQKKNRRLTSTLRKLKRKVLRLARKQQQKRRSPRRRPRIIILAFNRAQFFNKLVRNSKHRFYGKRGFRKYARLLSLLKLVRAKKAALTKKRNFYAKKEKRIVSLLRKLKQRWSVGRSRRSSKRTKITRIVLRNVDSKKKVKLVIPKRLKKKVKKIVVYSVKQ</sequence>
<gene>
    <name evidence="3" type="ORF">NAEGRDRAFT_81042</name>
</gene>
<organism evidence="4">
    <name type="scientific">Naegleria gruberi</name>
    <name type="common">Amoeba</name>
    <dbReference type="NCBI Taxonomy" id="5762"/>
    <lineage>
        <taxon>Eukaryota</taxon>
        <taxon>Discoba</taxon>
        <taxon>Heterolobosea</taxon>
        <taxon>Tetramitia</taxon>
        <taxon>Eutetramitia</taxon>
        <taxon>Vahlkampfiidae</taxon>
        <taxon>Naegleria</taxon>
    </lineage>
</organism>
<feature type="signal peptide" evidence="2">
    <location>
        <begin position="1"/>
        <end position="30"/>
    </location>
</feature>
<evidence type="ECO:0000256" key="1">
    <source>
        <dbReference type="SAM" id="MobiDB-lite"/>
    </source>
</evidence>
<proteinExistence type="predicted"/>
<dbReference type="EMBL" id="GG738893">
    <property type="protein sequence ID" value="EFC40295.1"/>
    <property type="molecule type" value="Genomic_DNA"/>
</dbReference>
<feature type="chain" id="PRO_5003038662" evidence="2">
    <location>
        <begin position="31"/>
        <end position="299"/>
    </location>
</feature>
<protein>
    <submittedName>
        <fullName evidence="3">Uncharacterized protein</fullName>
    </submittedName>
</protein>
<accession>D2VS81</accession>
<dbReference type="InParanoid" id="D2VS81"/>
<feature type="region of interest" description="Disordered" evidence="1">
    <location>
        <begin position="125"/>
        <end position="148"/>
    </location>
</feature>
<evidence type="ECO:0000313" key="4">
    <source>
        <dbReference type="Proteomes" id="UP000006671"/>
    </source>
</evidence>
<dbReference type="VEuPathDB" id="AmoebaDB:NAEGRDRAFT_81042"/>
<dbReference type="AlphaFoldDB" id="D2VS81"/>
<dbReference type="KEGG" id="ngr:NAEGRDRAFT_81042"/>
<evidence type="ECO:0000313" key="3">
    <source>
        <dbReference type="EMBL" id="EFC40295.1"/>
    </source>
</evidence>
<evidence type="ECO:0000256" key="2">
    <source>
        <dbReference type="SAM" id="SignalP"/>
    </source>
</evidence>
<dbReference type="Proteomes" id="UP000006671">
    <property type="component" value="Unassembled WGS sequence"/>
</dbReference>
<reference evidence="3 4" key="1">
    <citation type="journal article" date="2010" name="Cell">
        <title>The genome of Naegleria gruberi illuminates early eukaryotic versatility.</title>
        <authorList>
            <person name="Fritz-Laylin L.K."/>
            <person name="Prochnik S.E."/>
            <person name="Ginger M.L."/>
            <person name="Dacks J.B."/>
            <person name="Carpenter M.L."/>
            <person name="Field M.C."/>
            <person name="Kuo A."/>
            <person name="Paredez A."/>
            <person name="Chapman J."/>
            <person name="Pham J."/>
            <person name="Shu S."/>
            <person name="Neupane R."/>
            <person name="Cipriano M."/>
            <person name="Mancuso J."/>
            <person name="Tu H."/>
            <person name="Salamov A."/>
            <person name="Lindquist E."/>
            <person name="Shapiro H."/>
            <person name="Lucas S."/>
            <person name="Grigoriev I.V."/>
            <person name="Cande W.Z."/>
            <person name="Fulton C."/>
            <person name="Rokhsar D.S."/>
            <person name="Dawson S.C."/>
        </authorList>
    </citation>
    <scope>NUCLEOTIDE SEQUENCE [LARGE SCALE GENOMIC DNA]</scope>
    <source>
        <strain evidence="3 4">NEG-M</strain>
    </source>
</reference>
<dbReference type="RefSeq" id="XP_002673039.1">
    <property type="nucleotide sequence ID" value="XM_002672993.1"/>
</dbReference>
<name>D2VS81_NAEGR</name>